<accession>A0A261FBW5</accession>
<dbReference type="SUPFAM" id="SSF55486">
    <property type="entry name" value="Metalloproteases ('zincins'), catalytic domain"/>
    <property type="match status" value="1"/>
</dbReference>
<evidence type="ECO:0000256" key="1">
    <source>
        <dbReference type="SAM" id="MobiDB-lite"/>
    </source>
</evidence>
<feature type="region of interest" description="Disordered" evidence="1">
    <location>
        <begin position="442"/>
        <end position="515"/>
    </location>
</feature>
<reference evidence="2 3" key="1">
    <citation type="journal article" date="2017" name="BMC Genomics">
        <title>Comparative genomic and phylogenomic analyses of the Bifidobacteriaceae family.</title>
        <authorList>
            <person name="Lugli G.A."/>
            <person name="Milani C."/>
            <person name="Turroni F."/>
            <person name="Duranti S."/>
            <person name="Mancabelli L."/>
            <person name="Mangifesta M."/>
            <person name="Ferrario C."/>
            <person name="Modesto M."/>
            <person name="Mattarelli P."/>
            <person name="Jiri K."/>
            <person name="van Sinderen D."/>
            <person name="Ventura M."/>
        </authorList>
    </citation>
    <scope>NUCLEOTIDE SEQUENCE [LARGE SCALE GENOMIC DNA]</scope>
    <source>
        <strain evidence="2 3">LMG 21773</strain>
    </source>
</reference>
<dbReference type="PANTHER" id="PTHR39420:SF2">
    <property type="entry name" value="HYDROLASE"/>
    <property type="match status" value="1"/>
</dbReference>
<proteinExistence type="predicted"/>
<dbReference type="Gene3D" id="1.20.150.30">
    <property type="entry name" value="Zincin-like metallopeptidase, N-terminal domain"/>
    <property type="match status" value="1"/>
</dbReference>
<feature type="compositionally biased region" description="Basic and acidic residues" evidence="1">
    <location>
        <begin position="490"/>
        <end position="500"/>
    </location>
</feature>
<keyword evidence="2" id="KW-0378">Hydrolase</keyword>
<dbReference type="EMBL" id="MWWU01000002">
    <property type="protein sequence ID" value="OZG56386.1"/>
    <property type="molecule type" value="Genomic_DNA"/>
</dbReference>
<organism evidence="2 3">
    <name type="scientific">Aeriscardovia aeriphila</name>
    <dbReference type="NCBI Taxonomy" id="218139"/>
    <lineage>
        <taxon>Bacteria</taxon>
        <taxon>Bacillati</taxon>
        <taxon>Actinomycetota</taxon>
        <taxon>Actinomycetes</taxon>
        <taxon>Bifidobacteriales</taxon>
        <taxon>Bifidobacteriaceae</taxon>
        <taxon>Aeriscardovia</taxon>
    </lineage>
</organism>
<evidence type="ECO:0000313" key="3">
    <source>
        <dbReference type="Proteomes" id="UP000228976"/>
    </source>
</evidence>
<gene>
    <name evidence="2" type="ORF">AEAE_0874</name>
</gene>
<protein>
    <submittedName>
        <fullName evidence="2">Hydrolase</fullName>
    </submittedName>
</protein>
<keyword evidence="3" id="KW-1185">Reference proteome</keyword>
<evidence type="ECO:0000313" key="2">
    <source>
        <dbReference type="EMBL" id="OZG56386.1"/>
    </source>
</evidence>
<dbReference type="NCBIfam" id="TIGR03624">
    <property type="entry name" value="putative hydrolase"/>
    <property type="match status" value="1"/>
</dbReference>
<dbReference type="GO" id="GO:0016787">
    <property type="term" value="F:hydrolase activity"/>
    <property type="evidence" value="ECO:0007669"/>
    <property type="project" value="UniProtKB-KW"/>
</dbReference>
<comment type="caution">
    <text evidence="2">The sequence shown here is derived from an EMBL/GenBank/DDBJ whole genome shotgun (WGS) entry which is preliminary data.</text>
</comment>
<dbReference type="Pfam" id="PF10103">
    <property type="entry name" value="Zincin_2"/>
    <property type="match status" value="1"/>
</dbReference>
<dbReference type="Proteomes" id="UP000228976">
    <property type="component" value="Unassembled WGS sequence"/>
</dbReference>
<sequence>MDSEELHQWMLDSFGAEGGEEAWQNFQKMPESIREQMMQQAQSNGLPSPDEMHSFMDSLRSVNLQSLSPDLGSPINRKLYNTIAHGSVNDPTSAASQAGHVITAGTFQRYTQALSETSLWLDSATDFTPAPGKTGLISRSEWIDSTADTWINLATPVAKATTEELSSVFDENFGGASFGGLGSDSDGADGEDGDNQVIGVFAGPVPIQLPDGVKKPSDIMRMLGVTSFSMQMGVNAAQLSKEVFGSFDQGIAMVNNAAGAVLPQNIDEYARRLDIPHYTVVNYLVLREQAFARLYSAAPWLPTRIQVLVEKYARGISVDRDAIERELRESTEMSPQGISGAVNMSNIAMKETDEQKEAKRSLETLLALVEGWVDCVTWRAAQAYLPQLDALREMLRRRRAVGGPAEQTFENLLGLELRPVQAREACQLWEELTAQEGISGRDAHWHHPDLLPTLPSSEPVGEQKPATPQPRQHDWDSALDSLLAEESGDEQDKSDGHDGGDSSSDNQGSTPDSQN</sequence>
<dbReference type="AlphaFoldDB" id="A0A261FBW5"/>
<dbReference type="InterPro" id="IPR042271">
    <property type="entry name" value="Zinicin_2_N"/>
</dbReference>
<dbReference type="OrthoDB" id="8478472at2"/>
<dbReference type="PANTHER" id="PTHR39420">
    <property type="match status" value="1"/>
</dbReference>
<dbReference type="RefSeq" id="WP_094689922.1">
    <property type="nucleotide sequence ID" value="NZ_JACBYZ010000001.1"/>
</dbReference>
<name>A0A261FBW5_9BIFI</name>
<dbReference type="InterPro" id="IPR018766">
    <property type="entry name" value="Zinicin_2"/>
</dbReference>